<dbReference type="EMBL" id="MU858261">
    <property type="protein sequence ID" value="KAK4208046.1"/>
    <property type="molecule type" value="Genomic_DNA"/>
</dbReference>
<comment type="caution">
    <text evidence="1">The sequence shown here is derived from an EMBL/GenBank/DDBJ whole genome shotgun (WGS) entry which is preliminary data.</text>
</comment>
<evidence type="ECO:0000313" key="1">
    <source>
        <dbReference type="EMBL" id="KAK4208046.1"/>
    </source>
</evidence>
<proteinExistence type="predicted"/>
<gene>
    <name evidence="1" type="ORF">QBC37DRAFT_405657</name>
</gene>
<accession>A0AAN6XWT9</accession>
<dbReference type="Proteomes" id="UP001301769">
    <property type="component" value="Unassembled WGS sequence"/>
</dbReference>
<organism evidence="1 2">
    <name type="scientific">Rhypophila decipiens</name>
    <dbReference type="NCBI Taxonomy" id="261697"/>
    <lineage>
        <taxon>Eukaryota</taxon>
        <taxon>Fungi</taxon>
        <taxon>Dikarya</taxon>
        <taxon>Ascomycota</taxon>
        <taxon>Pezizomycotina</taxon>
        <taxon>Sordariomycetes</taxon>
        <taxon>Sordariomycetidae</taxon>
        <taxon>Sordariales</taxon>
        <taxon>Naviculisporaceae</taxon>
        <taxon>Rhypophila</taxon>
    </lineage>
</organism>
<protein>
    <submittedName>
        <fullName evidence="1">Uncharacterized protein</fullName>
    </submittedName>
</protein>
<reference evidence="1" key="2">
    <citation type="submission" date="2023-05" db="EMBL/GenBank/DDBJ databases">
        <authorList>
            <consortium name="Lawrence Berkeley National Laboratory"/>
            <person name="Steindorff A."/>
            <person name="Hensen N."/>
            <person name="Bonometti L."/>
            <person name="Westerberg I."/>
            <person name="Brannstrom I.O."/>
            <person name="Guillou S."/>
            <person name="Cros-Aarteil S."/>
            <person name="Calhoun S."/>
            <person name="Haridas S."/>
            <person name="Kuo A."/>
            <person name="Mondo S."/>
            <person name="Pangilinan J."/>
            <person name="Riley R."/>
            <person name="Labutti K."/>
            <person name="Andreopoulos B."/>
            <person name="Lipzen A."/>
            <person name="Chen C."/>
            <person name="Yanf M."/>
            <person name="Daum C."/>
            <person name="Ng V."/>
            <person name="Clum A."/>
            <person name="Ohm R."/>
            <person name="Martin F."/>
            <person name="Silar P."/>
            <person name="Natvig D."/>
            <person name="Lalanne C."/>
            <person name="Gautier V."/>
            <person name="Ament-Velasquez S.L."/>
            <person name="Kruys A."/>
            <person name="Hutchinson M.I."/>
            <person name="Powell A.J."/>
            <person name="Barry K."/>
            <person name="Miller A.N."/>
            <person name="Grigoriev I.V."/>
            <person name="Debuchy R."/>
            <person name="Gladieux P."/>
            <person name="Thoren M.H."/>
            <person name="Johannesson H."/>
        </authorList>
    </citation>
    <scope>NUCLEOTIDE SEQUENCE</scope>
    <source>
        <strain evidence="1">PSN293</strain>
    </source>
</reference>
<reference evidence="1" key="1">
    <citation type="journal article" date="2023" name="Mol. Phylogenet. Evol.">
        <title>Genome-scale phylogeny and comparative genomics of the fungal order Sordariales.</title>
        <authorList>
            <person name="Hensen N."/>
            <person name="Bonometti L."/>
            <person name="Westerberg I."/>
            <person name="Brannstrom I.O."/>
            <person name="Guillou S."/>
            <person name="Cros-Aarteil S."/>
            <person name="Calhoun S."/>
            <person name="Haridas S."/>
            <person name="Kuo A."/>
            <person name="Mondo S."/>
            <person name="Pangilinan J."/>
            <person name="Riley R."/>
            <person name="LaButti K."/>
            <person name="Andreopoulos B."/>
            <person name="Lipzen A."/>
            <person name="Chen C."/>
            <person name="Yan M."/>
            <person name="Daum C."/>
            <person name="Ng V."/>
            <person name="Clum A."/>
            <person name="Steindorff A."/>
            <person name="Ohm R.A."/>
            <person name="Martin F."/>
            <person name="Silar P."/>
            <person name="Natvig D.O."/>
            <person name="Lalanne C."/>
            <person name="Gautier V."/>
            <person name="Ament-Velasquez S.L."/>
            <person name="Kruys A."/>
            <person name="Hutchinson M.I."/>
            <person name="Powell A.J."/>
            <person name="Barry K."/>
            <person name="Miller A.N."/>
            <person name="Grigoriev I.V."/>
            <person name="Debuchy R."/>
            <person name="Gladieux P."/>
            <person name="Hiltunen Thoren M."/>
            <person name="Johannesson H."/>
        </authorList>
    </citation>
    <scope>NUCLEOTIDE SEQUENCE</scope>
    <source>
        <strain evidence="1">PSN293</strain>
    </source>
</reference>
<sequence length="588" mass="67441">MPGPKVRPPKVEYNSISGQQYNMSGPDYLEWEQDFSSFPEWAKRSVTILKLPRELIHAICEILLELPWGDEAHEPAHALHAGSALHKGRTHLRNFALISRVIHPVVQRLLYRDITFFNHKRSAHLRLLRTVDSSPTLVSFINSVDFAWFPSIAHKSQWSHQIQLPPKPKQTKPNKDPTHLQTWFYKNLSQSIFCDRDKSDSSSSDTRCSIYEDHGLCMMLLTQLPNLRSARIRLPNLAYSWRKSFQNRNLRWPPQNPRLTNLTELQLVPQSAYSFPLYTSIGVLNGTRNLTTLVLIDARDPIVSPSALKLPHLLVLVIKDGGLFLKPHLIKHLTKSFTKLSHFQIDFFDHLRNFNLGTNYVDEIWTPGRYFTEFEINWDDTSLPTNPNLSSSSRITVPSLNRYCNVATNLLHSLELVSGTLESLYIGQLSIHLRSCRDKRGRCRIKPNPAIERLCSLKTFPKLKRVCIDVRMIDKIDNTTQPEVLVDLLKDCKELESFLFYGLYHVNMRDQFEVFAKSVGKGELCPRLRKVALLADDFGKNGRQVRFIEVLGGLAMVWNNWDKGDGNKGVELVLLRDGDADVEVESEG</sequence>
<dbReference type="AlphaFoldDB" id="A0AAN6XWT9"/>
<evidence type="ECO:0000313" key="2">
    <source>
        <dbReference type="Proteomes" id="UP001301769"/>
    </source>
</evidence>
<keyword evidence="2" id="KW-1185">Reference proteome</keyword>
<name>A0AAN6XWT9_9PEZI</name>